<dbReference type="EMBL" id="OIVN01003039">
    <property type="protein sequence ID" value="SPD08378.1"/>
    <property type="molecule type" value="Genomic_DNA"/>
</dbReference>
<feature type="region of interest" description="Disordered" evidence="1">
    <location>
        <begin position="1"/>
        <end position="70"/>
    </location>
</feature>
<proteinExistence type="predicted"/>
<organism evidence="2">
    <name type="scientific">Fagus sylvatica</name>
    <name type="common">Beechnut</name>
    <dbReference type="NCBI Taxonomy" id="28930"/>
    <lineage>
        <taxon>Eukaryota</taxon>
        <taxon>Viridiplantae</taxon>
        <taxon>Streptophyta</taxon>
        <taxon>Embryophyta</taxon>
        <taxon>Tracheophyta</taxon>
        <taxon>Spermatophyta</taxon>
        <taxon>Magnoliopsida</taxon>
        <taxon>eudicotyledons</taxon>
        <taxon>Gunneridae</taxon>
        <taxon>Pentapetalae</taxon>
        <taxon>rosids</taxon>
        <taxon>fabids</taxon>
        <taxon>Fagales</taxon>
        <taxon>Fagaceae</taxon>
        <taxon>Fagus</taxon>
    </lineage>
</organism>
<sequence length="154" mass="17880">MVDQEADSRQVTRRKDDEARKTPSLSMHREESAGSSAHPSRQKPDRTARSSKQPNRSARSSRGSDDKTACLEEELHEMKKQMGDMKNSLKQRLSATWTTLYIGLIHRSFLGSLTSRFHPDSRYHHSKTSTEPRIHLITWRRSKQSCNYKPFPKR</sequence>
<gene>
    <name evidence="2" type="ORF">FSB_LOCUS36260</name>
</gene>
<protein>
    <submittedName>
        <fullName evidence="2">Uncharacterized protein</fullName>
    </submittedName>
</protein>
<feature type="compositionally biased region" description="Polar residues" evidence="1">
    <location>
        <begin position="50"/>
        <end position="61"/>
    </location>
</feature>
<accession>A0A2N9H937</accession>
<evidence type="ECO:0000313" key="2">
    <source>
        <dbReference type="EMBL" id="SPD08378.1"/>
    </source>
</evidence>
<name>A0A2N9H937_FAGSY</name>
<dbReference type="AlphaFoldDB" id="A0A2N9H937"/>
<feature type="compositionally biased region" description="Basic and acidic residues" evidence="1">
    <location>
        <begin position="1"/>
        <end position="32"/>
    </location>
</feature>
<reference evidence="2" key="1">
    <citation type="submission" date="2018-02" db="EMBL/GenBank/DDBJ databases">
        <authorList>
            <person name="Cohen D.B."/>
            <person name="Kent A.D."/>
        </authorList>
    </citation>
    <scope>NUCLEOTIDE SEQUENCE</scope>
</reference>
<evidence type="ECO:0000256" key="1">
    <source>
        <dbReference type="SAM" id="MobiDB-lite"/>
    </source>
</evidence>